<dbReference type="SUPFAM" id="SSF102705">
    <property type="entry name" value="NIF3 (NGG1p interacting factor 3)-like"/>
    <property type="match status" value="1"/>
</dbReference>
<dbReference type="Gene3D" id="3.40.1390.30">
    <property type="entry name" value="NIF3 (NGG1p interacting factor 3)-like"/>
    <property type="match status" value="2"/>
</dbReference>
<accession>A0A523RTF6</accession>
<dbReference type="EMBL" id="SOKJ01000318">
    <property type="protein sequence ID" value="TET09017.1"/>
    <property type="molecule type" value="Genomic_DNA"/>
</dbReference>
<evidence type="ECO:0000256" key="2">
    <source>
        <dbReference type="ARBA" id="ARBA00022723"/>
    </source>
</evidence>
<comment type="similarity">
    <text evidence="1">Belongs to the GTP cyclohydrolase I type 2/NIF3 family.</text>
</comment>
<reference evidence="4 5" key="1">
    <citation type="submission" date="2019-03" db="EMBL/GenBank/DDBJ databases">
        <title>Metabolic potential of uncultured bacteria and archaea associated with petroleum seepage in deep-sea sediments.</title>
        <authorList>
            <person name="Dong X."/>
            <person name="Hubert C."/>
        </authorList>
    </citation>
    <scope>NUCLEOTIDE SEQUENCE [LARGE SCALE GENOMIC DNA]</scope>
    <source>
        <strain evidence="4">E44_bin7</strain>
    </source>
</reference>
<dbReference type="PANTHER" id="PTHR13799">
    <property type="entry name" value="NGG1 INTERACTING FACTOR 3"/>
    <property type="match status" value="1"/>
</dbReference>
<keyword evidence="2 3" id="KW-0479">Metal-binding</keyword>
<dbReference type="GO" id="GO:0005737">
    <property type="term" value="C:cytoplasm"/>
    <property type="evidence" value="ECO:0007669"/>
    <property type="project" value="TreeGrafter"/>
</dbReference>
<dbReference type="PANTHER" id="PTHR13799:SF14">
    <property type="entry name" value="GTP CYCLOHYDROLASE 1 TYPE 2 HOMOLOG"/>
    <property type="match status" value="1"/>
</dbReference>
<gene>
    <name evidence="4" type="ORF">E3J84_05550</name>
</gene>
<feature type="binding site" evidence="3">
    <location>
        <position position="226"/>
    </location>
    <ligand>
        <name>a divalent metal cation</name>
        <dbReference type="ChEBI" id="CHEBI:60240"/>
        <label>1</label>
    </ligand>
</feature>
<evidence type="ECO:0000256" key="3">
    <source>
        <dbReference type="PIRSR" id="PIRSR602678-1"/>
    </source>
</evidence>
<evidence type="ECO:0000313" key="5">
    <source>
        <dbReference type="Proteomes" id="UP000316360"/>
    </source>
</evidence>
<dbReference type="Proteomes" id="UP000316360">
    <property type="component" value="Unassembled WGS sequence"/>
</dbReference>
<evidence type="ECO:0000256" key="1">
    <source>
        <dbReference type="ARBA" id="ARBA00006964"/>
    </source>
</evidence>
<feature type="binding site" evidence="3">
    <location>
        <position position="103"/>
    </location>
    <ligand>
        <name>a divalent metal cation</name>
        <dbReference type="ChEBI" id="CHEBI:60240"/>
        <label>1</label>
    </ligand>
</feature>
<dbReference type="Pfam" id="PF01784">
    <property type="entry name" value="DUF34_NIF3"/>
    <property type="match status" value="1"/>
</dbReference>
<dbReference type="InterPro" id="IPR002678">
    <property type="entry name" value="DUF34/NIF3"/>
</dbReference>
<dbReference type="InterPro" id="IPR036069">
    <property type="entry name" value="DUF34/NIF3_sf"/>
</dbReference>
<name>A0A523RTF6_UNCAE</name>
<dbReference type="GO" id="GO:0046872">
    <property type="term" value="F:metal ion binding"/>
    <property type="evidence" value="ECO:0007669"/>
    <property type="project" value="UniProtKB-KW"/>
</dbReference>
<dbReference type="AlphaFoldDB" id="A0A523RTF6"/>
<comment type="caution">
    <text evidence="4">The sequence shown here is derived from an EMBL/GenBank/DDBJ whole genome shotgun (WGS) entry which is preliminary data.</text>
</comment>
<evidence type="ECO:0008006" key="6">
    <source>
        <dbReference type="Google" id="ProtNLM"/>
    </source>
</evidence>
<feature type="binding site" evidence="3">
    <location>
        <position position="63"/>
    </location>
    <ligand>
        <name>a divalent metal cation</name>
        <dbReference type="ChEBI" id="CHEBI:60240"/>
        <label>1</label>
    </ligand>
</feature>
<feature type="binding site" evidence="3">
    <location>
        <position position="222"/>
    </location>
    <ligand>
        <name>a divalent metal cation</name>
        <dbReference type="ChEBI" id="CHEBI:60240"/>
        <label>1</label>
    </ligand>
</feature>
<organism evidence="4 5">
    <name type="scientific">Aerophobetes bacterium</name>
    <dbReference type="NCBI Taxonomy" id="2030807"/>
    <lineage>
        <taxon>Bacteria</taxon>
        <taxon>Candidatus Aerophobota</taxon>
    </lineage>
</organism>
<proteinExistence type="inferred from homology"/>
<sequence length="260" mass="29669">MKAKEVMDHFRKVGTWVNWDKTCDQFLHGNPDEEVKGIATAWIPTNTSLKQASDKKLNLFITHEPAFYHGYEGTVTATQLTSKKKSLLDELGITLMRCHDTWDRMPEVGIVDTWATFLGLEIESRSLESFYRVCLLENISVKETARYILEKVRLLGQDVILILGDKKRRVRRMAIGTGAITHLPSMYELNVDLILATDDGINFWDGGLWALDLGIPLLIVNHATAEKPGMQAMAGYLRKKFPEVRVEYLDVEFPYSTLYE</sequence>
<protein>
    <recommendedName>
        <fullName evidence="6">Nif3-like dinuclear metal center hexameric protein</fullName>
    </recommendedName>
</protein>
<evidence type="ECO:0000313" key="4">
    <source>
        <dbReference type="EMBL" id="TET09017.1"/>
    </source>
</evidence>